<feature type="compositionally biased region" description="Basic and acidic residues" evidence="1">
    <location>
        <begin position="195"/>
        <end position="215"/>
    </location>
</feature>
<dbReference type="GO" id="GO:0006281">
    <property type="term" value="P:DNA repair"/>
    <property type="evidence" value="ECO:0007669"/>
    <property type="project" value="InterPro"/>
</dbReference>
<gene>
    <name evidence="2" type="ORF">FF38_10506</name>
</gene>
<name>A0A0L0CE20_LUCCU</name>
<feature type="compositionally biased region" description="Basic and acidic residues" evidence="1">
    <location>
        <begin position="241"/>
        <end position="250"/>
    </location>
</feature>
<dbReference type="AlphaFoldDB" id="A0A0L0CE20"/>
<feature type="compositionally biased region" description="Basic and acidic residues" evidence="1">
    <location>
        <begin position="272"/>
        <end position="290"/>
    </location>
</feature>
<dbReference type="EMBL" id="JRES01000511">
    <property type="protein sequence ID" value="KNC30486.1"/>
    <property type="molecule type" value="Genomic_DNA"/>
</dbReference>
<dbReference type="GO" id="GO:0006310">
    <property type="term" value="P:DNA recombination"/>
    <property type="evidence" value="ECO:0007669"/>
    <property type="project" value="InterPro"/>
</dbReference>
<keyword evidence="3" id="KW-1185">Reference proteome</keyword>
<sequence length="300" mass="32789">MTKAEISVPIYITRKRAAKYPLNLNKYRQTHSQSIGQMINMYRDLIIEDVLKLPLFTKVRITYTLFPKFECDVPNVCSIVDKFFSDVLVHAGRLPDDNRHFVPTVVYTFGAMDKKNPRLTFSEDEIRAFVIIGIRTSLFNGEDVPIEVVLPGSNRKDYSEVEMPLVIPGMPTAVSYTKPAADVVAPKAEPIVEAKPPKAEAKAEVKAEEQPEVKTNEPPAGDTATFSDEEVADAATIFGAEKGDGVKPDVKNGTAGTAKVAPEKAAGLFAKPAEETQPEAKAEAEPKPEAEAPSATKPLF</sequence>
<protein>
    <submittedName>
        <fullName evidence="2">Uncharacterized protein</fullName>
    </submittedName>
</protein>
<feature type="compositionally biased region" description="Low complexity" evidence="1">
    <location>
        <begin position="291"/>
        <end position="300"/>
    </location>
</feature>
<evidence type="ECO:0000313" key="2">
    <source>
        <dbReference type="EMBL" id="KNC30486.1"/>
    </source>
</evidence>
<dbReference type="InterPro" id="IPR036614">
    <property type="entry name" value="RusA-like_sf"/>
</dbReference>
<dbReference type="GO" id="GO:0000287">
    <property type="term" value="F:magnesium ion binding"/>
    <property type="evidence" value="ECO:0007669"/>
    <property type="project" value="InterPro"/>
</dbReference>
<organism evidence="2 3">
    <name type="scientific">Lucilia cuprina</name>
    <name type="common">Green bottle fly</name>
    <name type="synonym">Australian sheep blowfly</name>
    <dbReference type="NCBI Taxonomy" id="7375"/>
    <lineage>
        <taxon>Eukaryota</taxon>
        <taxon>Metazoa</taxon>
        <taxon>Ecdysozoa</taxon>
        <taxon>Arthropoda</taxon>
        <taxon>Hexapoda</taxon>
        <taxon>Insecta</taxon>
        <taxon>Pterygota</taxon>
        <taxon>Neoptera</taxon>
        <taxon>Endopterygota</taxon>
        <taxon>Diptera</taxon>
        <taxon>Brachycera</taxon>
        <taxon>Muscomorpha</taxon>
        <taxon>Oestroidea</taxon>
        <taxon>Calliphoridae</taxon>
        <taxon>Luciliinae</taxon>
        <taxon>Lucilia</taxon>
    </lineage>
</organism>
<dbReference type="SUPFAM" id="SSF103084">
    <property type="entry name" value="Holliday junction resolvase RusA"/>
    <property type="match status" value="1"/>
</dbReference>
<evidence type="ECO:0000256" key="1">
    <source>
        <dbReference type="SAM" id="MobiDB-lite"/>
    </source>
</evidence>
<accession>A0A0L0CE20</accession>
<evidence type="ECO:0000313" key="3">
    <source>
        <dbReference type="Proteomes" id="UP000037069"/>
    </source>
</evidence>
<dbReference type="Proteomes" id="UP000037069">
    <property type="component" value="Unassembled WGS sequence"/>
</dbReference>
<feature type="region of interest" description="Disordered" evidence="1">
    <location>
        <begin position="195"/>
        <end position="300"/>
    </location>
</feature>
<comment type="caution">
    <text evidence="2">The sequence shown here is derived from an EMBL/GenBank/DDBJ whole genome shotgun (WGS) entry which is preliminary data.</text>
</comment>
<proteinExistence type="predicted"/>
<reference evidence="2 3" key="1">
    <citation type="journal article" date="2015" name="Nat. Commun.">
        <title>Lucilia cuprina genome unlocks parasitic fly biology to underpin future interventions.</title>
        <authorList>
            <person name="Anstead C.A."/>
            <person name="Korhonen P.K."/>
            <person name="Young N.D."/>
            <person name="Hall R.S."/>
            <person name="Jex A.R."/>
            <person name="Murali S.C."/>
            <person name="Hughes D.S."/>
            <person name="Lee S.F."/>
            <person name="Perry T."/>
            <person name="Stroehlein A.J."/>
            <person name="Ansell B.R."/>
            <person name="Breugelmans B."/>
            <person name="Hofmann A."/>
            <person name="Qu J."/>
            <person name="Dugan S."/>
            <person name="Lee S.L."/>
            <person name="Chao H."/>
            <person name="Dinh H."/>
            <person name="Han Y."/>
            <person name="Doddapaneni H.V."/>
            <person name="Worley K.C."/>
            <person name="Muzny D.M."/>
            <person name="Ioannidis P."/>
            <person name="Waterhouse R.M."/>
            <person name="Zdobnov E.M."/>
            <person name="James P.J."/>
            <person name="Bagnall N.H."/>
            <person name="Kotze A.C."/>
            <person name="Gibbs R.A."/>
            <person name="Richards S."/>
            <person name="Batterham P."/>
            <person name="Gasser R.B."/>
        </authorList>
    </citation>
    <scope>NUCLEOTIDE SEQUENCE [LARGE SCALE GENOMIC DNA]</scope>
    <source>
        <strain evidence="2 3">LS</strain>
        <tissue evidence="2">Full body</tissue>
    </source>
</reference>